<evidence type="ECO:0000313" key="2">
    <source>
        <dbReference type="Proteomes" id="UP000824120"/>
    </source>
</evidence>
<name>A0A9J5WKH4_SOLCO</name>
<keyword evidence="2" id="KW-1185">Reference proteome</keyword>
<comment type="caution">
    <text evidence="1">The sequence shown here is derived from an EMBL/GenBank/DDBJ whole genome shotgun (WGS) entry which is preliminary data.</text>
</comment>
<dbReference type="Proteomes" id="UP000824120">
    <property type="component" value="Chromosome 11"/>
</dbReference>
<dbReference type="AlphaFoldDB" id="A0A9J5WKH4"/>
<evidence type="ECO:0000313" key="1">
    <source>
        <dbReference type="EMBL" id="KAG5576387.1"/>
    </source>
</evidence>
<dbReference type="EMBL" id="JACXVP010000011">
    <property type="protein sequence ID" value="KAG5576387.1"/>
    <property type="molecule type" value="Genomic_DNA"/>
</dbReference>
<protein>
    <submittedName>
        <fullName evidence="1">Uncharacterized protein</fullName>
    </submittedName>
</protein>
<accession>A0A9J5WKH4</accession>
<reference evidence="1 2" key="1">
    <citation type="submission" date="2020-09" db="EMBL/GenBank/DDBJ databases">
        <title>De no assembly of potato wild relative species, Solanum commersonii.</title>
        <authorList>
            <person name="Cho K."/>
        </authorList>
    </citation>
    <scope>NUCLEOTIDE SEQUENCE [LARGE SCALE GENOMIC DNA]</scope>
    <source>
        <strain evidence="1">LZ3.2</strain>
        <tissue evidence="1">Leaf</tissue>
    </source>
</reference>
<proteinExistence type="predicted"/>
<gene>
    <name evidence="1" type="ORF">H5410_056521</name>
</gene>
<sequence>MSFWPKVFMDVRQDLSYGADWPRQSMDILVIWIFDVIFAKFFMDVRQNLNYQADLSQYVNGPFSRSNKPKAGKPPTPTRFANFCVL</sequence>
<organism evidence="1 2">
    <name type="scientific">Solanum commersonii</name>
    <name type="common">Commerson's wild potato</name>
    <name type="synonym">Commerson's nightshade</name>
    <dbReference type="NCBI Taxonomy" id="4109"/>
    <lineage>
        <taxon>Eukaryota</taxon>
        <taxon>Viridiplantae</taxon>
        <taxon>Streptophyta</taxon>
        <taxon>Embryophyta</taxon>
        <taxon>Tracheophyta</taxon>
        <taxon>Spermatophyta</taxon>
        <taxon>Magnoliopsida</taxon>
        <taxon>eudicotyledons</taxon>
        <taxon>Gunneridae</taxon>
        <taxon>Pentapetalae</taxon>
        <taxon>asterids</taxon>
        <taxon>lamiids</taxon>
        <taxon>Solanales</taxon>
        <taxon>Solanaceae</taxon>
        <taxon>Solanoideae</taxon>
        <taxon>Solaneae</taxon>
        <taxon>Solanum</taxon>
    </lineage>
</organism>